<feature type="compositionally biased region" description="Polar residues" evidence="4">
    <location>
        <begin position="544"/>
        <end position="555"/>
    </location>
</feature>
<feature type="repeat" description="ANK" evidence="3">
    <location>
        <begin position="305"/>
        <end position="337"/>
    </location>
</feature>
<feature type="region of interest" description="Disordered" evidence="4">
    <location>
        <begin position="60"/>
        <end position="105"/>
    </location>
</feature>
<dbReference type="PROSITE" id="PS50088">
    <property type="entry name" value="ANK_REPEAT"/>
    <property type="match status" value="3"/>
</dbReference>
<dbReference type="Proteomes" id="UP000794436">
    <property type="component" value="Unassembled WGS sequence"/>
</dbReference>
<feature type="repeat" description="ANK" evidence="3">
    <location>
        <begin position="252"/>
        <end position="284"/>
    </location>
</feature>
<evidence type="ECO:0000256" key="1">
    <source>
        <dbReference type="ARBA" id="ARBA00022737"/>
    </source>
</evidence>
<feature type="compositionally biased region" description="Low complexity" evidence="4">
    <location>
        <begin position="60"/>
        <end position="74"/>
    </location>
</feature>
<evidence type="ECO:0008006" key="7">
    <source>
        <dbReference type="Google" id="ProtNLM"/>
    </source>
</evidence>
<name>A0A8K1C7V8_PYTOL</name>
<proteinExistence type="predicted"/>
<dbReference type="AlphaFoldDB" id="A0A8K1C7V8"/>
<feature type="region of interest" description="Disordered" evidence="4">
    <location>
        <begin position="1"/>
        <end position="20"/>
    </location>
</feature>
<feature type="compositionally biased region" description="Basic and acidic residues" evidence="4">
    <location>
        <begin position="614"/>
        <end position="631"/>
    </location>
</feature>
<dbReference type="InterPro" id="IPR036770">
    <property type="entry name" value="Ankyrin_rpt-contain_sf"/>
</dbReference>
<organism evidence="5 6">
    <name type="scientific">Pythium oligandrum</name>
    <name type="common">Mycoparasitic fungus</name>
    <dbReference type="NCBI Taxonomy" id="41045"/>
    <lineage>
        <taxon>Eukaryota</taxon>
        <taxon>Sar</taxon>
        <taxon>Stramenopiles</taxon>
        <taxon>Oomycota</taxon>
        <taxon>Peronosporomycetes</taxon>
        <taxon>Pythiales</taxon>
        <taxon>Pythiaceae</taxon>
        <taxon>Pythium</taxon>
    </lineage>
</organism>
<feature type="compositionally biased region" description="Low complexity" evidence="4">
    <location>
        <begin position="86"/>
        <end position="105"/>
    </location>
</feature>
<evidence type="ECO:0000256" key="4">
    <source>
        <dbReference type="SAM" id="MobiDB-lite"/>
    </source>
</evidence>
<feature type="region of interest" description="Disordered" evidence="4">
    <location>
        <begin position="497"/>
        <end position="833"/>
    </location>
</feature>
<reference evidence="5" key="1">
    <citation type="submission" date="2019-03" db="EMBL/GenBank/DDBJ databases">
        <title>Long read genome sequence of the mycoparasitic Pythium oligandrum ATCC 38472 isolated from sugarbeet rhizosphere.</title>
        <authorList>
            <person name="Gaulin E."/>
        </authorList>
    </citation>
    <scope>NUCLEOTIDE SEQUENCE</scope>
    <source>
        <strain evidence="5">ATCC 38472_TT</strain>
    </source>
</reference>
<keyword evidence="1" id="KW-0677">Repeat</keyword>
<sequence length="833" mass="88725">MGCVESKVAALPSSSPQSREPFAVVAGSNAASGTSTVVSSFSSAASSAFCCTKKNRTAPAEAVPTTAASAPSAVQRSPTIDDLSLAKGTKTQPTPTAKTATGPPTVLLPPVNKAVTLENVSYDELCTHLLKSVKNGDLKAVVRIVEVARAKHANATPSIVDVRGMWESTPLIYACQYVHEPIALWLLDANANANAHLVNERGVTALLLASLEGMTAVVERILAQHKLKASEDIIPLDQQIGVVYNAVADLNVRVNPLLAASMNGHHEIARLLLKHGAAVNLCVSSSTGPNNASGSTISSGGTASARQYPLLLAAKYGHSSVTQLLIKRGADFATRDANESHALLLACESNQEDCALGLLNLLPKTHSAPYVAAWKRANCHGFTALHYAAVHGLVAVASLMLQDDGLQWGQDKAFLNATSATRRESALLMACRKRQLEVARVLLQCGADAHVADRGGTSALDVLKREKRDELLQLWCEMQLRHTRKLTVTAVDGGVIASSAEETTGTPQGTSSMKEEQQTEERVVENTEDNQSTEVDHEEKVETSAMTEPTTTSDKTAAVVSREREEATVNNEEKEEGEEPSTITAQDHVSTIAIEPAENAATNDQTVESSLDSRPIKPIEKEEQSTEKIVEEATLSAETVEEDAGDASIPPVLSEPESVSMAQDDGAAESHVEALREPPHEHSDSAETTNEANDDQSDVMGSRINGAHDSVPVSADASGDNAVEEQPPTFDSLKPTPLLSPVVVDSPARVPTEVLAEPAHEAERVGHSEIPAIEEGDAEAASPKKEKRKKKKKVTKRKTKERAAPRETQEGEVEEEEQRPPPVTAVDELDGDF</sequence>
<dbReference type="EMBL" id="SPLM01000113">
    <property type="protein sequence ID" value="TMW58016.1"/>
    <property type="molecule type" value="Genomic_DNA"/>
</dbReference>
<protein>
    <recommendedName>
        <fullName evidence="7">Ankyrin</fullName>
    </recommendedName>
</protein>
<feature type="compositionally biased region" description="Polar residues" evidence="4">
    <location>
        <begin position="600"/>
        <end position="612"/>
    </location>
</feature>
<accession>A0A8K1C7V8</accession>
<evidence type="ECO:0000256" key="3">
    <source>
        <dbReference type="PROSITE-ProRule" id="PRU00023"/>
    </source>
</evidence>
<dbReference type="Pfam" id="PF00023">
    <property type="entry name" value="Ank"/>
    <property type="match status" value="2"/>
</dbReference>
<feature type="compositionally biased region" description="Basic and acidic residues" evidence="4">
    <location>
        <begin position="758"/>
        <end position="767"/>
    </location>
</feature>
<dbReference type="SMART" id="SM00248">
    <property type="entry name" value="ANK"/>
    <property type="match status" value="8"/>
</dbReference>
<comment type="caution">
    <text evidence="5">The sequence shown here is derived from an EMBL/GenBank/DDBJ whole genome shotgun (WGS) entry which is preliminary data.</text>
</comment>
<dbReference type="PROSITE" id="PS50297">
    <property type="entry name" value="ANK_REP_REGION"/>
    <property type="match status" value="3"/>
</dbReference>
<feature type="compositionally biased region" description="Basic and acidic residues" evidence="4">
    <location>
        <begin position="513"/>
        <end position="525"/>
    </location>
</feature>
<dbReference type="GO" id="GO:0005737">
    <property type="term" value="C:cytoplasm"/>
    <property type="evidence" value="ECO:0007669"/>
    <property type="project" value="TreeGrafter"/>
</dbReference>
<evidence type="ECO:0000313" key="6">
    <source>
        <dbReference type="Proteomes" id="UP000794436"/>
    </source>
</evidence>
<feature type="compositionally biased region" description="Polar residues" evidence="4">
    <location>
        <begin position="500"/>
        <end position="512"/>
    </location>
</feature>
<dbReference type="PANTHER" id="PTHR24198:SF165">
    <property type="entry name" value="ANKYRIN REPEAT-CONTAINING PROTEIN-RELATED"/>
    <property type="match status" value="1"/>
</dbReference>
<keyword evidence="6" id="KW-1185">Reference proteome</keyword>
<dbReference type="PANTHER" id="PTHR24198">
    <property type="entry name" value="ANKYRIN REPEAT AND PROTEIN KINASE DOMAIN-CONTAINING PROTEIN"/>
    <property type="match status" value="1"/>
</dbReference>
<evidence type="ECO:0000313" key="5">
    <source>
        <dbReference type="EMBL" id="TMW58016.1"/>
    </source>
</evidence>
<evidence type="ECO:0000256" key="2">
    <source>
        <dbReference type="ARBA" id="ARBA00023043"/>
    </source>
</evidence>
<feature type="compositionally biased region" description="Basic and acidic residues" evidence="4">
    <location>
        <begin position="668"/>
        <end position="685"/>
    </location>
</feature>
<dbReference type="Gene3D" id="1.25.40.20">
    <property type="entry name" value="Ankyrin repeat-containing domain"/>
    <property type="match status" value="3"/>
</dbReference>
<keyword evidence="2 3" id="KW-0040">ANK repeat</keyword>
<feature type="repeat" description="ANK" evidence="3">
    <location>
        <begin position="422"/>
        <end position="454"/>
    </location>
</feature>
<gene>
    <name evidence="5" type="ORF">Poli38472_013490</name>
</gene>
<dbReference type="OrthoDB" id="20872at2759"/>
<dbReference type="InterPro" id="IPR002110">
    <property type="entry name" value="Ankyrin_rpt"/>
</dbReference>
<dbReference type="SUPFAM" id="SSF48403">
    <property type="entry name" value="Ankyrin repeat"/>
    <property type="match status" value="2"/>
</dbReference>
<feature type="compositionally biased region" description="Basic residues" evidence="4">
    <location>
        <begin position="785"/>
        <end position="800"/>
    </location>
</feature>
<dbReference type="Pfam" id="PF12796">
    <property type="entry name" value="Ank_2"/>
    <property type="match status" value="2"/>
</dbReference>